<dbReference type="Proteomes" id="UP000463961">
    <property type="component" value="Chromosome"/>
</dbReference>
<evidence type="ECO:0000313" key="2">
    <source>
        <dbReference type="Proteomes" id="UP000463961"/>
    </source>
</evidence>
<dbReference type="EMBL" id="AP022345">
    <property type="protein sequence ID" value="BBU69337.1"/>
    <property type="molecule type" value="Genomic_DNA"/>
</dbReference>
<organism evidence="1 2">
    <name type="scientific">Fluviibacter phosphoraccumulans</name>
    <dbReference type="NCBI Taxonomy" id="1751046"/>
    <lineage>
        <taxon>Bacteria</taxon>
        <taxon>Pseudomonadati</taxon>
        <taxon>Pseudomonadota</taxon>
        <taxon>Betaproteobacteria</taxon>
        <taxon>Rhodocyclales</taxon>
        <taxon>Fluviibacteraceae</taxon>
        <taxon>Fluviibacter</taxon>
    </lineage>
</organism>
<dbReference type="OrthoDB" id="9780929at2"/>
<sequence length="322" mass="36207">MKRLLEQQIELIDAWVAESVASDITPALLEKDIHVTDALIALMQIEHPTLSLVFCGGTSLSKAYGMIERMSEDIDLKVVPRDPNISRSALKRDLSNLKAHVTTVLSGIGLAEDIEARKALNENRYIGMQWFYSSAYESHGSLRPHLSIEFTTRTPRHPVETKEIGYLLDRLLEKPGSAEVACVIPAETLAEKVLSFLRRYAQYNAGKMEQPWDSALVRHIYDIYCIFHANHACLETAKLHFNELVVEDTVQFGKQFSEFSDRPKATLLQALADAESDSKLVDEYQRYLLPLIFGATRPSYEEAFAVFKECAEALLANVNSNG</sequence>
<dbReference type="AlphaFoldDB" id="A0A679I9L3"/>
<dbReference type="Gene3D" id="3.10.450.620">
    <property type="entry name" value="JHP933, nucleotidyltransferase-like core domain"/>
    <property type="match status" value="1"/>
</dbReference>
<gene>
    <name evidence="1" type="ORF">ICHIAU1_16200</name>
</gene>
<accession>A0A679I9L3</accession>
<dbReference type="RefSeq" id="WP_162071314.1">
    <property type="nucleotide sequence ID" value="NZ_AP019011.1"/>
</dbReference>
<proteinExistence type="predicted"/>
<protein>
    <submittedName>
        <fullName evidence="1">Uncharacterized protein</fullName>
    </submittedName>
</protein>
<name>A0A679I9L3_9RHOO</name>
<dbReference type="InterPro" id="IPR014942">
    <property type="entry name" value="AbiEii"/>
</dbReference>
<evidence type="ECO:0000313" key="1">
    <source>
        <dbReference type="EMBL" id="BBU69337.1"/>
    </source>
</evidence>
<reference evidence="2" key="1">
    <citation type="submission" date="2020-01" db="EMBL/GenBank/DDBJ databases">
        <title>Phosphoaccumulans saitamaens gen. nov., sp. nov., a polyphosphate accumulating bacterium isolated from surface river water.</title>
        <authorList>
            <person name="Watanabe K."/>
            <person name="Suda W."/>
        </authorList>
    </citation>
    <scope>NUCLEOTIDE SEQUENCE [LARGE SCALE GENOMIC DNA]</scope>
    <source>
        <strain evidence="2">ICHIAU1</strain>
    </source>
</reference>
<keyword evidence="2" id="KW-1185">Reference proteome</keyword>
<dbReference type="Pfam" id="PF08843">
    <property type="entry name" value="AbiEii"/>
    <property type="match status" value="1"/>
</dbReference>